<reference evidence="2" key="1">
    <citation type="submission" date="2025-08" db="UniProtKB">
        <authorList>
            <consortium name="RefSeq"/>
        </authorList>
    </citation>
    <scope>IDENTIFICATION</scope>
    <source>
        <strain evidence="2">Tuebingen</strain>
        <tissue evidence="2">Fibroblasts and whole tissue</tissue>
    </source>
</reference>
<protein>
    <submittedName>
        <fullName evidence="2">Uncharacterized protein</fullName>
    </submittedName>
</protein>
<name>A0AC58GY85_DANRE</name>
<sequence length="956" mass="107805">MSIEEVVRHLAEISRRQQVITEQLTARQDLMEQQFRQAAGSSQFSEVSAHRFITKLSDLDDIDAYLHTFEVIAERERWPKESWARMLAPFLTGEAQRAYFALETPKNDDYKALKKEILARMGLSNISAAQQFSQWSYDDKQPVRTQAANLSRLGRLWLLGGDPTAVQVAEKVVIEKMMRALPRRLRTLTSMRNPDSLAALVEAVELAEAHVARETGERAALPPRRVNAPWRPVEGTARPGSRPAVPSPVDEPMPTEPTTLSAPAWTAGCVVHRNVPPEAPTQKVCLDGKTQTATLDTGSAITLVHPNTLKYHQEGKGQIPITCIHGDTRHVPAQRVTIATKSGSWRIEVGVVPDLPVPLLLGRDWPGFDDLLTHHQARSARAKKNSKGRAPRDRQPALMATESDRGGESSSANLYYDLFQQITAGGDFGRAQREDETLKHCWPQVRIIDGNERFPSPHPLPHFIVQNGLLYCVAERRGETKTLFVVPRTKRETVLELAHTHPMAGHLGAANTIKRIRDRFHWPGLDGEVKRYCQACDICQRTSPQRPPPSPLIPLPIIEVPFNRIGMDLIGPLPKSARGHEHILVILDYATRYPEAIPLRKATSSAIAKELFLLCSRVGIPAEILTDQGTPFMSRLMADLCRLLKVKQIKTSVYHPQTDGLVERFNKTLKQMLRRVVAEDGRDWDLMIPYVLFGIREVPQGSTGFTPFELLFGRQPRGLLDVARQAWEQEPASQRSVIEHVRDMRGRIEKVMPIVKQHLTEAQRAQQRLYNRPAQPREFHPGDKVMILIPTTTSKFLASWKGPYTVVERVGPLNYRVRQPGRRREEQLYHINLMKKWVAAPETRYATVEKEALAIKWAILELRYYLLGRRFTLVTEHAPLQWMSTAKNNNARVTRWFLSLQDYNFTVQHRAGASHGNADGLSRLWSGWAEKDSFPSAGALLSTTAVASAKKAEESG</sequence>
<accession>A0AC58GY85</accession>
<dbReference type="Proteomes" id="UP000000437">
    <property type="component" value="Chromosome 12"/>
</dbReference>
<keyword evidence="1" id="KW-1185">Reference proteome</keyword>
<organism evidence="1 2">
    <name type="scientific">Danio rerio</name>
    <name type="common">Zebrafish</name>
    <name type="synonym">Brachydanio rerio</name>
    <dbReference type="NCBI Taxonomy" id="7955"/>
    <lineage>
        <taxon>Eukaryota</taxon>
        <taxon>Metazoa</taxon>
        <taxon>Chordata</taxon>
        <taxon>Craniata</taxon>
        <taxon>Vertebrata</taxon>
        <taxon>Euteleostomi</taxon>
        <taxon>Actinopterygii</taxon>
        <taxon>Neopterygii</taxon>
        <taxon>Teleostei</taxon>
        <taxon>Ostariophysi</taxon>
        <taxon>Cypriniformes</taxon>
        <taxon>Danionidae</taxon>
        <taxon>Danioninae</taxon>
        <taxon>Danio</taxon>
    </lineage>
</organism>
<gene>
    <name evidence="2" type="primary">LOC141376829</name>
</gene>
<proteinExistence type="predicted"/>
<evidence type="ECO:0000313" key="1">
    <source>
        <dbReference type="Proteomes" id="UP000000437"/>
    </source>
</evidence>
<evidence type="ECO:0000313" key="2">
    <source>
        <dbReference type="RefSeq" id="XP_073774691.1"/>
    </source>
</evidence>
<dbReference type="RefSeq" id="XP_073774691.1">
    <property type="nucleotide sequence ID" value="XM_073918590.1"/>
</dbReference>